<evidence type="ECO:0000256" key="7">
    <source>
        <dbReference type="ARBA" id="ARBA00023296"/>
    </source>
</evidence>
<keyword evidence="7" id="KW-1160">Virus entry into host cell</keyword>
<keyword evidence="5" id="KW-1229">Viral tail sheath protein</keyword>
<feature type="domain" description="Tail sheath protein C-terminal" evidence="8">
    <location>
        <begin position="235"/>
        <end position="357"/>
    </location>
</feature>
<dbReference type="Gene3D" id="3.40.50.11790">
    <property type="match status" value="1"/>
</dbReference>
<keyword evidence="2" id="KW-1162">Viral penetration into host cytoplasm</keyword>
<proteinExistence type="inferred from homology"/>
<sequence length="358" mass="40969">MGLPSILILFTQKAVTAVKRSQQGIVGIIIRDDTNANITTKVYKSYTEIQESDWTPENYRFLKDCFEFTPAKVKIFRIGTGVKGKMADALKLVAKERVNWLGTPSALQADHDDIVTWIKEQERLGKTYKAVVYKGTNTNNRHVVNFMNEKVKFKDTARGEKNGNEYVPTLLGLLAGLPMTRSATNFLCGNLEDVSIFDNIDTVIDNGGFCLIKDEDDVKVARACTSLKDITQDITEDMKDIIIIESMDLITDDIRETFKTWIGKYKNKYDNQVLFFSAVNSYFRQLTREDILDPEYNNRAEVDIESQKLAWLGVGKIEVNEMTDEEIKKLTFKKKVFMLGNIKILNAVEDFEFRVHMF</sequence>
<evidence type="ECO:0000256" key="6">
    <source>
        <dbReference type="ARBA" id="ARBA00023009"/>
    </source>
</evidence>
<protein>
    <submittedName>
        <fullName evidence="9">Tail protein</fullName>
    </submittedName>
</protein>
<evidence type="ECO:0000256" key="2">
    <source>
        <dbReference type="ARBA" id="ARBA00022595"/>
    </source>
</evidence>
<keyword evidence="4" id="KW-1242">Viral contractile tail ejection system</keyword>
<dbReference type="Gene3D" id="3.30.1370.220">
    <property type="match status" value="1"/>
</dbReference>
<evidence type="ECO:0000313" key="9">
    <source>
        <dbReference type="EMBL" id="DAD67811.1"/>
    </source>
</evidence>
<evidence type="ECO:0000256" key="1">
    <source>
        <dbReference type="ARBA" id="ARBA00008005"/>
    </source>
</evidence>
<keyword evidence="6" id="KW-1171">Viral genome ejection through host cell envelope</keyword>
<evidence type="ECO:0000259" key="8">
    <source>
        <dbReference type="Pfam" id="PF17482"/>
    </source>
</evidence>
<dbReference type="EMBL" id="BK014687">
    <property type="protein sequence ID" value="DAD67811.1"/>
    <property type="molecule type" value="Genomic_DNA"/>
</dbReference>
<keyword evidence="3" id="KW-1227">Viral tail protein</keyword>
<dbReference type="GO" id="GO:0098027">
    <property type="term" value="C:virus tail, sheath"/>
    <property type="evidence" value="ECO:0007669"/>
    <property type="project" value="UniProtKB-KW"/>
</dbReference>
<keyword evidence="5" id="KW-0946">Virion</keyword>
<dbReference type="GO" id="GO:0099000">
    <property type="term" value="P:symbiont genome ejection through host cell envelope, contractile tail mechanism"/>
    <property type="evidence" value="ECO:0007669"/>
    <property type="project" value="UniProtKB-KW"/>
</dbReference>
<name>A0A8S5LD75_9CAUD</name>
<comment type="similarity">
    <text evidence="1">Belongs to the myoviridae tail sheath protein family.</text>
</comment>
<evidence type="ECO:0000256" key="3">
    <source>
        <dbReference type="ARBA" id="ARBA00022732"/>
    </source>
</evidence>
<reference evidence="9" key="1">
    <citation type="journal article" date="2021" name="Proc. Natl. Acad. Sci. U.S.A.">
        <title>A Catalog of Tens of Thousands of Viruses from Human Metagenomes Reveals Hidden Associations with Chronic Diseases.</title>
        <authorList>
            <person name="Tisza M.J."/>
            <person name="Buck C.B."/>
        </authorList>
    </citation>
    <scope>NUCLEOTIDE SEQUENCE</scope>
    <source>
        <strain evidence="9">CtMS01</strain>
    </source>
</reference>
<dbReference type="InterPro" id="IPR020287">
    <property type="entry name" value="Tail_sheath_C"/>
</dbReference>
<dbReference type="Pfam" id="PF17482">
    <property type="entry name" value="Phage_sheath_1C"/>
    <property type="match status" value="1"/>
</dbReference>
<evidence type="ECO:0000256" key="4">
    <source>
        <dbReference type="ARBA" id="ARBA00022766"/>
    </source>
</evidence>
<evidence type="ECO:0000256" key="5">
    <source>
        <dbReference type="ARBA" id="ARBA00023003"/>
    </source>
</evidence>
<organism evidence="9">
    <name type="scientific">Siphoviridae sp. ctMS01</name>
    <dbReference type="NCBI Taxonomy" id="2823574"/>
    <lineage>
        <taxon>Viruses</taxon>
        <taxon>Duplodnaviria</taxon>
        <taxon>Heunggongvirae</taxon>
        <taxon>Uroviricota</taxon>
        <taxon>Caudoviricetes</taxon>
    </lineage>
</organism>
<accession>A0A8S5LD75</accession>